<feature type="chain" id="PRO_5045071029" evidence="1">
    <location>
        <begin position="23"/>
        <end position="293"/>
    </location>
</feature>
<keyword evidence="3" id="KW-1185">Reference proteome</keyword>
<gene>
    <name evidence="2" type="ORF">KV397_13855</name>
</gene>
<keyword evidence="1" id="KW-0732">Signal</keyword>
<sequence length="293" mass="30174">MIRRMLAVVVAMTVMLSAGVLARANALDQERAVAVAELSSLTREYHETTQRTDYLDGAVDRAERDTAERAAVLAVRPAFVTELTAFAAALDGARGVVDTAAHRAAALSAQQTVLAEKVNPDTVTAATATVHALTEKVGTEVQAARAAQAALAAQSAGPGGPAWTSSGPGGYARVRAALDLVGGGGVGLYESSSCAGGSAPACANSNGYIKYRADIANWSSGRLNWAMAHELAHIYQFRVWGALTSSGAYASLFGGDPEFLANCMAAVRGYPGSVGCNGEQQAWASGIWVGAVR</sequence>
<protein>
    <submittedName>
        <fullName evidence="2">Uncharacterized protein</fullName>
    </submittedName>
</protein>
<evidence type="ECO:0000313" key="3">
    <source>
        <dbReference type="Proteomes" id="UP000830631"/>
    </source>
</evidence>
<dbReference type="Proteomes" id="UP000830631">
    <property type="component" value="Chromosome"/>
</dbReference>
<feature type="signal peptide" evidence="1">
    <location>
        <begin position="1"/>
        <end position="22"/>
    </location>
</feature>
<proteinExistence type="predicted"/>
<organism evidence="2 3">
    <name type="scientific">Microbacterium aurugineum</name>
    <dbReference type="NCBI Taxonomy" id="2851642"/>
    <lineage>
        <taxon>Bacteria</taxon>
        <taxon>Bacillati</taxon>
        <taxon>Actinomycetota</taxon>
        <taxon>Actinomycetes</taxon>
        <taxon>Micrococcales</taxon>
        <taxon>Microbacteriaceae</taxon>
        <taxon>Microbacterium</taxon>
    </lineage>
</organism>
<name>A0ABY4J172_9MICO</name>
<dbReference type="RefSeq" id="WP_261811505.1">
    <property type="nucleotide sequence ID" value="NZ_CP078078.1"/>
</dbReference>
<evidence type="ECO:0000313" key="2">
    <source>
        <dbReference type="EMBL" id="UPL18765.1"/>
    </source>
</evidence>
<dbReference type="EMBL" id="CP078078">
    <property type="protein sequence ID" value="UPL18765.1"/>
    <property type="molecule type" value="Genomic_DNA"/>
</dbReference>
<reference evidence="2 3" key="1">
    <citation type="submission" date="2021-06" db="EMBL/GenBank/DDBJ databases">
        <title>Genome-based taxonomic framework of Microbacterium strains isolated from marine environment, the description of four new species and reclassification of four preexisting species.</title>
        <authorList>
            <person name="Lee S.D."/>
            <person name="Kim S.-M."/>
            <person name="Byeon Y.-S."/>
            <person name="Yang H.L."/>
            <person name="Kim I.S."/>
        </authorList>
    </citation>
    <scope>NUCLEOTIDE SEQUENCE [LARGE SCALE GENOMIC DNA]</scope>
    <source>
        <strain evidence="2 3">KSW4-10</strain>
    </source>
</reference>
<accession>A0ABY4J172</accession>
<evidence type="ECO:0000256" key="1">
    <source>
        <dbReference type="SAM" id="SignalP"/>
    </source>
</evidence>